<proteinExistence type="predicted"/>
<gene>
    <name evidence="7" type="ORF">CPB84DRAFT_1785271</name>
</gene>
<comment type="caution">
    <text evidence="7">The sequence shown here is derived from an EMBL/GenBank/DDBJ whole genome shotgun (WGS) entry which is preliminary data.</text>
</comment>
<keyword evidence="8" id="KW-1185">Reference proteome</keyword>
<dbReference type="GO" id="GO:0005634">
    <property type="term" value="C:nucleus"/>
    <property type="evidence" value="ECO:0007669"/>
    <property type="project" value="UniProtKB-SubCell"/>
</dbReference>
<evidence type="ECO:0000256" key="3">
    <source>
        <dbReference type="ARBA" id="ARBA00022737"/>
    </source>
</evidence>
<evidence type="ECO:0000256" key="2">
    <source>
        <dbReference type="ARBA" id="ARBA00022553"/>
    </source>
</evidence>
<evidence type="ECO:0000256" key="1">
    <source>
        <dbReference type="ARBA" id="ARBA00004123"/>
    </source>
</evidence>
<name>A0A9P5NJY4_GYMJU</name>
<evidence type="ECO:0000256" key="5">
    <source>
        <dbReference type="ARBA" id="ARBA00023242"/>
    </source>
</evidence>
<evidence type="ECO:0000313" key="7">
    <source>
        <dbReference type="EMBL" id="KAF8889730.1"/>
    </source>
</evidence>
<evidence type="ECO:0000256" key="6">
    <source>
        <dbReference type="SAM" id="MobiDB-lite"/>
    </source>
</evidence>
<keyword evidence="3" id="KW-0677">Repeat</keyword>
<protein>
    <submittedName>
        <fullName evidence="7">Uncharacterized protein</fullName>
    </submittedName>
</protein>
<dbReference type="PANTHER" id="PTHR15263:SF1">
    <property type="entry name" value="NF-KAPPA-B INHIBITOR-LIKE PROTEIN 1"/>
    <property type="match status" value="1"/>
</dbReference>
<dbReference type="PANTHER" id="PTHR15263">
    <property type="entry name" value="I-KAPPA-B-LIKE PROTEIN IKBL"/>
    <property type="match status" value="1"/>
</dbReference>
<evidence type="ECO:0000313" key="8">
    <source>
        <dbReference type="Proteomes" id="UP000724874"/>
    </source>
</evidence>
<dbReference type="OrthoDB" id="412109at2759"/>
<comment type="subcellular location">
    <subcellularLocation>
        <location evidence="1">Nucleus</location>
    </subcellularLocation>
</comment>
<dbReference type="InterPro" id="IPR038753">
    <property type="entry name" value="NFKBIL1"/>
</dbReference>
<feature type="compositionally biased region" description="Low complexity" evidence="6">
    <location>
        <begin position="207"/>
        <end position="222"/>
    </location>
</feature>
<organism evidence="7 8">
    <name type="scientific">Gymnopilus junonius</name>
    <name type="common">Spectacular rustgill mushroom</name>
    <name type="synonym">Gymnopilus spectabilis subsp. junonius</name>
    <dbReference type="NCBI Taxonomy" id="109634"/>
    <lineage>
        <taxon>Eukaryota</taxon>
        <taxon>Fungi</taxon>
        <taxon>Dikarya</taxon>
        <taxon>Basidiomycota</taxon>
        <taxon>Agaricomycotina</taxon>
        <taxon>Agaricomycetes</taxon>
        <taxon>Agaricomycetidae</taxon>
        <taxon>Agaricales</taxon>
        <taxon>Agaricineae</taxon>
        <taxon>Hymenogastraceae</taxon>
        <taxon>Gymnopilus</taxon>
    </lineage>
</organism>
<keyword evidence="2" id="KW-0597">Phosphoprotein</keyword>
<dbReference type="GO" id="GO:0043124">
    <property type="term" value="P:negative regulation of canonical NF-kappaB signal transduction"/>
    <property type="evidence" value="ECO:0007669"/>
    <property type="project" value="InterPro"/>
</dbReference>
<keyword evidence="4" id="KW-0040">ANK repeat</keyword>
<feature type="compositionally biased region" description="Basic and acidic residues" evidence="6">
    <location>
        <begin position="157"/>
        <end position="193"/>
    </location>
</feature>
<accession>A0A9P5NJY4</accession>
<evidence type="ECO:0000256" key="4">
    <source>
        <dbReference type="ARBA" id="ARBA00023043"/>
    </source>
</evidence>
<sequence>MPHIVDEPFETPWKVQLRERVEKNLDSMLQDVHVAYKRKAVEAFLPYKQDIQNLRRMAEEELRAEIEREEQERNWAPWQTPEEADQSVIAEQLVILNQIRNSAGRVHHIVVEEHNGSLFQQGSSSRPSYGPHSPAHDDFGTSFVGSHTRFFSDPTSIDEKESPAEKEARLRAEKQAKQQEEFHKRAEAIQERKRRERQSTGWAETISSSSSNTSASDQESSSPVENSQAASAMITMTEEDIINLVIFHDQQWISISSLPHLRWSDFPWPVLSFSSPSRKEDLTIEAVVKYVLAPLTVNRDRAIVKDRLKDLIRRWHPDRFETKYLALIADLREREMVREGAGIVARILNDLLGRWNDV</sequence>
<dbReference type="AlphaFoldDB" id="A0A9P5NJY4"/>
<feature type="region of interest" description="Disordered" evidence="6">
    <location>
        <begin position="119"/>
        <end position="230"/>
    </location>
</feature>
<dbReference type="Proteomes" id="UP000724874">
    <property type="component" value="Unassembled WGS sequence"/>
</dbReference>
<dbReference type="EMBL" id="JADNYJ010000078">
    <property type="protein sequence ID" value="KAF8889730.1"/>
    <property type="molecule type" value="Genomic_DNA"/>
</dbReference>
<keyword evidence="5" id="KW-0539">Nucleus</keyword>
<reference evidence="7" key="1">
    <citation type="submission" date="2020-11" db="EMBL/GenBank/DDBJ databases">
        <authorList>
            <consortium name="DOE Joint Genome Institute"/>
            <person name="Ahrendt S."/>
            <person name="Riley R."/>
            <person name="Andreopoulos W."/>
            <person name="LaButti K."/>
            <person name="Pangilinan J."/>
            <person name="Ruiz-duenas F.J."/>
            <person name="Barrasa J.M."/>
            <person name="Sanchez-Garcia M."/>
            <person name="Camarero S."/>
            <person name="Miyauchi S."/>
            <person name="Serrano A."/>
            <person name="Linde D."/>
            <person name="Babiker R."/>
            <person name="Drula E."/>
            <person name="Ayuso-Fernandez I."/>
            <person name="Pacheco R."/>
            <person name="Padilla G."/>
            <person name="Ferreira P."/>
            <person name="Barriuso J."/>
            <person name="Kellner H."/>
            <person name="Castanera R."/>
            <person name="Alfaro M."/>
            <person name="Ramirez L."/>
            <person name="Pisabarro A.G."/>
            <person name="Kuo A."/>
            <person name="Tritt A."/>
            <person name="Lipzen A."/>
            <person name="He G."/>
            <person name="Yan M."/>
            <person name="Ng V."/>
            <person name="Cullen D."/>
            <person name="Martin F."/>
            <person name="Rosso M.-N."/>
            <person name="Henrissat B."/>
            <person name="Hibbett D."/>
            <person name="Martinez A.T."/>
            <person name="Grigoriev I.V."/>
        </authorList>
    </citation>
    <scope>NUCLEOTIDE SEQUENCE</scope>
    <source>
        <strain evidence="7">AH 44721</strain>
    </source>
</reference>